<feature type="domain" description="L,D-TPase catalytic" evidence="8">
    <location>
        <begin position="250"/>
        <end position="446"/>
    </location>
</feature>
<protein>
    <recommendedName>
        <fullName evidence="8">L,D-TPase catalytic domain-containing protein</fullName>
    </recommendedName>
</protein>
<dbReference type="PANTHER" id="PTHR41533">
    <property type="entry name" value="L,D-TRANSPEPTIDASE HI_1667-RELATED"/>
    <property type="match status" value="1"/>
</dbReference>
<comment type="similarity">
    <text evidence="2">Belongs to the YkuD family.</text>
</comment>
<keyword evidence="5 7" id="KW-0573">Peptidoglycan synthesis</keyword>
<dbReference type="GO" id="GO:0016740">
    <property type="term" value="F:transferase activity"/>
    <property type="evidence" value="ECO:0007669"/>
    <property type="project" value="UniProtKB-KW"/>
</dbReference>
<accession>B4RDG6</accession>
<dbReference type="InterPro" id="IPR052905">
    <property type="entry name" value="LD-transpeptidase_YkuD-like"/>
</dbReference>
<dbReference type="PANTHER" id="PTHR41533:SF1">
    <property type="entry name" value="L,D-TRANSPEPTIDASE YCBB-RELATED"/>
    <property type="match status" value="1"/>
</dbReference>
<dbReference type="eggNOG" id="COG2989">
    <property type="taxonomic scope" value="Bacteria"/>
</dbReference>
<dbReference type="GO" id="GO:0071555">
    <property type="term" value="P:cell wall organization"/>
    <property type="evidence" value="ECO:0007669"/>
    <property type="project" value="UniProtKB-UniRule"/>
</dbReference>
<dbReference type="HOGENOM" id="CLU_020360_3_3_5"/>
<evidence type="ECO:0000256" key="1">
    <source>
        <dbReference type="ARBA" id="ARBA00004752"/>
    </source>
</evidence>
<name>B4RDG6_PHEZH</name>
<feature type="active site" description="Nucleophile" evidence="7">
    <location>
        <position position="405"/>
    </location>
</feature>
<evidence type="ECO:0000256" key="7">
    <source>
        <dbReference type="PROSITE-ProRule" id="PRU01373"/>
    </source>
</evidence>
<dbReference type="EMBL" id="CP000747">
    <property type="protein sequence ID" value="ACG78356.1"/>
    <property type="molecule type" value="Genomic_DNA"/>
</dbReference>
<dbReference type="InterPro" id="IPR038063">
    <property type="entry name" value="Transpep_catalytic_dom"/>
</dbReference>
<dbReference type="AlphaFoldDB" id="B4RDG6"/>
<dbReference type="GO" id="GO:0004180">
    <property type="term" value="F:carboxypeptidase activity"/>
    <property type="evidence" value="ECO:0007669"/>
    <property type="project" value="UniProtKB-ARBA"/>
</dbReference>
<dbReference type="GO" id="GO:0008360">
    <property type="term" value="P:regulation of cell shape"/>
    <property type="evidence" value="ECO:0007669"/>
    <property type="project" value="UniProtKB-UniRule"/>
</dbReference>
<dbReference type="CDD" id="cd16913">
    <property type="entry name" value="YkuD_like"/>
    <property type="match status" value="1"/>
</dbReference>
<dbReference type="InterPro" id="IPR045380">
    <property type="entry name" value="LD_TPept_scaffold_dom"/>
</dbReference>
<evidence type="ECO:0000256" key="6">
    <source>
        <dbReference type="ARBA" id="ARBA00023316"/>
    </source>
</evidence>
<dbReference type="Gene3D" id="2.40.440.10">
    <property type="entry name" value="L,D-transpeptidase catalytic domain-like"/>
    <property type="match status" value="1"/>
</dbReference>
<dbReference type="KEGG" id="pzu:PHZ_c1945"/>
<evidence type="ECO:0000256" key="5">
    <source>
        <dbReference type="ARBA" id="ARBA00022984"/>
    </source>
</evidence>
<dbReference type="InterPro" id="IPR005490">
    <property type="entry name" value="LD_TPept_cat_dom"/>
</dbReference>
<dbReference type="Pfam" id="PF03734">
    <property type="entry name" value="YkuD"/>
    <property type="match status" value="1"/>
</dbReference>
<reference evidence="9 10" key="1">
    <citation type="journal article" date="2008" name="BMC Genomics">
        <title>Complete genome of Phenylobacterium zucineum - a novel facultative intracellular bacterium isolated from human erythroleukemia cell line K562.</title>
        <authorList>
            <person name="Luo Y."/>
            <person name="Xu X."/>
            <person name="Ding Z."/>
            <person name="Liu Z."/>
            <person name="Zhang B."/>
            <person name="Yan Z."/>
            <person name="Sun J."/>
            <person name="Hu S."/>
            <person name="Hu X."/>
        </authorList>
    </citation>
    <scope>NUCLEOTIDE SEQUENCE [LARGE SCALE GENOMIC DNA]</scope>
    <source>
        <strain evidence="9 10">HLK1</strain>
    </source>
</reference>
<dbReference type="PROSITE" id="PS52029">
    <property type="entry name" value="LD_TPASE"/>
    <property type="match status" value="1"/>
</dbReference>
<proteinExistence type="inferred from homology"/>
<evidence type="ECO:0000259" key="8">
    <source>
        <dbReference type="PROSITE" id="PS52029"/>
    </source>
</evidence>
<dbReference type="Pfam" id="PF20142">
    <property type="entry name" value="Scaffold"/>
    <property type="match status" value="1"/>
</dbReference>
<keyword evidence="3" id="KW-0808">Transferase</keyword>
<dbReference type="GO" id="GO:0009252">
    <property type="term" value="P:peptidoglycan biosynthetic process"/>
    <property type="evidence" value="ECO:0007669"/>
    <property type="project" value="UniProtKB-UniPathway"/>
</dbReference>
<dbReference type="Proteomes" id="UP000001868">
    <property type="component" value="Chromosome"/>
</dbReference>
<gene>
    <name evidence="9" type="ordered locus">PHZ_c1945</name>
</gene>
<comment type="pathway">
    <text evidence="1 7">Cell wall biogenesis; peptidoglycan biosynthesis.</text>
</comment>
<dbReference type="SUPFAM" id="SSF141523">
    <property type="entry name" value="L,D-transpeptidase catalytic domain-like"/>
    <property type="match status" value="1"/>
</dbReference>
<sequence>MRASAADPASKAPPGLIRRLRLGEAAKGLVLAAVVAAPWIPSGAFHGTQAATRPGEARSLGALQNLLERRPADDPLRAFYAARDHRPLWVTGGAEGGPRPEAYEVLALVRAAARDGLDPGRYRPEALTVRLQAARGGAPAELARAEVAVSEAFAAYVVDLRTPPEPARLAFMDSELTPPAVGALAVLDAAARAPSLAAHVRAAARMNPVYEELRAALAEHRARSGGVATERLILANMDRARGLPRALGPRFILVNAASAELRVYEDGEEVDRMPVIVGRPSAATPPMAGVIRYARFRPYWNLPEGMVREEFAPRVLREGPGFLAAAGFEALSDWSPQARVLDPAEIDWRAVARGERSLRLRQSPGPGNILGNVKLMLPNHLGIYLHDTPDKASFRRSRRTLSAGCIRLADADRLTRRLLEWEEGERPPEGLNQRVDLPRGVPVYILYLTAERGEGGEVLRHPDLYGRDSQVIAARAGDQNLRT</sequence>
<organism evidence="9 10">
    <name type="scientific">Phenylobacterium zucineum (strain HLK1)</name>
    <dbReference type="NCBI Taxonomy" id="450851"/>
    <lineage>
        <taxon>Bacteria</taxon>
        <taxon>Pseudomonadati</taxon>
        <taxon>Pseudomonadota</taxon>
        <taxon>Alphaproteobacteria</taxon>
        <taxon>Caulobacterales</taxon>
        <taxon>Caulobacteraceae</taxon>
        <taxon>Phenylobacterium</taxon>
    </lineage>
</organism>
<keyword evidence="10" id="KW-1185">Reference proteome</keyword>
<keyword evidence="6 7" id="KW-0961">Cell wall biogenesis/degradation</keyword>
<evidence type="ECO:0000256" key="2">
    <source>
        <dbReference type="ARBA" id="ARBA00005992"/>
    </source>
</evidence>
<keyword evidence="4 7" id="KW-0133">Cell shape</keyword>
<evidence type="ECO:0000313" key="9">
    <source>
        <dbReference type="EMBL" id="ACG78356.1"/>
    </source>
</evidence>
<evidence type="ECO:0000313" key="10">
    <source>
        <dbReference type="Proteomes" id="UP000001868"/>
    </source>
</evidence>
<dbReference type="UniPathway" id="UPA00219"/>
<evidence type="ECO:0000256" key="4">
    <source>
        <dbReference type="ARBA" id="ARBA00022960"/>
    </source>
</evidence>
<evidence type="ECO:0000256" key="3">
    <source>
        <dbReference type="ARBA" id="ARBA00022679"/>
    </source>
</evidence>
<feature type="active site" description="Proton donor/acceptor" evidence="7">
    <location>
        <position position="386"/>
    </location>
</feature>